<reference evidence="1" key="1">
    <citation type="submission" date="2023-02" db="EMBL/GenBank/DDBJ databases">
        <title>Pathogen: clinical or host-associated sample.</title>
        <authorList>
            <person name="Hergert J."/>
            <person name="Casey R."/>
            <person name="Wagner J."/>
            <person name="Young E.L."/>
            <person name="Oakeson K.F."/>
        </authorList>
    </citation>
    <scope>NUCLEOTIDE SEQUENCE</scope>
    <source>
        <strain evidence="1">2022CK-00830</strain>
    </source>
</reference>
<evidence type="ECO:0000313" key="1">
    <source>
        <dbReference type="EMBL" id="WDH83403.1"/>
    </source>
</evidence>
<dbReference type="AlphaFoldDB" id="A0AAX3N0N3"/>
<dbReference type="EMBL" id="CP118101">
    <property type="protein sequence ID" value="WDH83403.1"/>
    <property type="molecule type" value="Genomic_DNA"/>
</dbReference>
<name>A0AAX3N0N3_9BACL</name>
<sequence>MMVDQILREVLDRRSQEIVEICEREHLELYKLFSETLENMRQHMPEHLYHKTGQLEDLFLHSNIQLIKTAHKLGYDDAQSLKQWNEHLDTTAI</sequence>
<dbReference type="RefSeq" id="WP_047912846.1">
    <property type="nucleotide sequence ID" value="NZ_CP118101.1"/>
</dbReference>
<protein>
    <submittedName>
        <fullName evidence="1">Uncharacterized protein</fullName>
    </submittedName>
</protein>
<evidence type="ECO:0000313" key="2">
    <source>
        <dbReference type="Proteomes" id="UP001220962"/>
    </source>
</evidence>
<accession>A0AAX3N0N3</accession>
<dbReference type="Proteomes" id="UP001220962">
    <property type="component" value="Chromosome"/>
</dbReference>
<organism evidence="1 2">
    <name type="scientific">Paenibacillus urinalis</name>
    <dbReference type="NCBI Taxonomy" id="521520"/>
    <lineage>
        <taxon>Bacteria</taxon>
        <taxon>Bacillati</taxon>
        <taxon>Bacillota</taxon>
        <taxon>Bacilli</taxon>
        <taxon>Bacillales</taxon>
        <taxon>Paenibacillaceae</taxon>
        <taxon>Paenibacillus</taxon>
    </lineage>
</organism>
<proteinExistence type="predicted"/>
<gene>
    <name evidence="1" type="ORF">PUW23_03925</name>
</gene>